<dbReference type="Proteomes" id="UP001168096">
    <property type="component" value="Unassembled WGS sequence"/>
</dbReference>
<protein>
    <submittedName>
        <fullName evidence="1">Uncharacterized protein</fullName>
    </submittedName>
</protein>
<keyword evidence="2" id="KW-1185">Reference proteome</keyword>
<sequence>MPLFFLAAVWQVPTRSSSTEITNEKDFAMHRAVANEDKFDRGPYMNTKKFFKLAEVEISSGKYRDAINLLRRGISELGDRYRSNGAIDETGTRLALAEIEESNNRLDVAANLLLSVLATRLNMYAEKSRIEGKTDC</sequence>
<evidence type="ECO:0000313" key="1">
    <source>
        <dbReference type="EMBL" id="MFJ1472290.1"/>
    </source>
</evidence>
<gene>
    <name evidence="1" type="ORF">QPK29_031645</name>
</gene>
<comment type="caution">
    <text evidence="1">The sequence shown here is derived from an EMBL/GenBank/DDBJ whole genome shotgun (WGS) entry which is preliminary data.</text>
</comment>
<proteinExistence type="predicted"/>
<dbReference type="EMBL" id="JASNRB020000040">
    <property type="protein sequence ID" value="MFJ1472290.1"/>
    <property type="molecule type" value="Genomic_DNA"/>
</dbReference>
<reference evidence="1" key="1">
    <citation type="submission" date="2024-11" db="EMBL/GenBank/DDBJ databases">
        <title>Description of Massilia orientalis sp. nov., isolated from rhizosphere soil of Ageratina adenophora.</title>
        <authorList>
            <person name="Wang Y."/>
        </authorList>
    </citation>
    <scope>NUCLEOTIDE SEQUENCE</scope>
    <source>
        <strain evidence="1">YIM B02787</strain>
    </source>
</reference>
<evidence type="ECO:0000313" key="2">
    <source>
        <dbReference type="Proteomes" id="UP001168096"/>
    </source>
</evidence>
<accession>A0ACC7MLA0</accession>
<name>A0ACC7MLA0_9BURK</name>
<organism evidence="1 2">
    <name type="scientific">Massilia orientalis</name>
    <dbReference type="NCBI Taxonomy" id="3050128"/>
    <lineage>
        <taxon>Bacteria</taxon>
        <taxon>Pseudomonadati</taxon>
        <taxon>Pseudomonadota</taxon>
        <taxon>Betaproteobacteria</taxon>
        <taxon>Burkholderiales</taxon>
        <taxon>Oxalobacteraceae</taxon>
        <taxon>Telluria group</taxon>
        <taxon>Massilia</taxon>
    </lineage>
</organism>